<dbReference type="PANTHER" id="PTHR31956">
    <property type="entry name" value="NON-SPECIFIC PHOSPHOLIPASE C4-RELATED"/>
    <property type="match status" value="1"/>
</dbReference>
<dbReference type="InterPro" id="IPR017850">
    <property type="entry name" value="Alkaline_phosphatase_core_sf"/>
</dbReference>
<organism evidence="4 5">
    <name type="scientific">Beauveria asiatica</name>
    <dbReference type="NCBI Taxonomy" id="1069075"/>
    <lineage>
        <taxon>Eukaryota</taxon>
        <taxon>Fungi</taxon>
        <taxon>Dikarya</taxon>
        <taxon>Ascomycota</taxon>
        <taxon>Pezizomycotina</taxon>
        <taxon>Sordariomycetes</taxon>
        <taxon>Hypocreomycetidae</taxon>
        <taxon>Hypocreales</taxon>
        <taxon>Cordycipitaceae</taxon>
        <taxon>Beauveria</taxon>
    </lineage>
</organism>
<keyword evidence="5" id="KW-1185">Reference proteome</keyword>
<sequence length="749" mass="84349">MFLAKILALAGLGVAATVPTSNVKGKAFDRFVVIYFENQNYEKAIGDPNFKWLAKKGITLSNYFAASHPSQPNYMASIAGDYFGLDDDRVIDSPAEVATVIDLLESKDISWAHYQEDMPYTGFEGGSYKNSRGRNDYVRKHNPGIMHKSVTDSYERLGRIKNMSHIDTSRSEFHKDLKKNTLPQWMFITPNMTSDGHDSSVTTAGQWCRFFLEPLLTNSNFMQNTLVLVTWDESESYSRRNNILGILVGDAVPQQLVGTTDSSFYNHYSEISTVSANWDLPTLGRWDVGANVYKSVADKTGDKIRTWDNDQEFESYYWNDCYGGYLNSESTDKPIPKPNLSLDQNSFNGRRILQSVKDTWANSDAPTYYTDSLKVSDSQHPPKGFANIGLPISGKKFLLFLLLHVTILSTRCMMPDLSQDLIPIVDLDASAPTEQATQLCKAFREVGFAYIKNHGIPEEKIKEAFSWSRKFFDLPQSEKDKAPHPAEGWYHRGYSSIGREKVSQNLFDKDGLAQHRKVPDQKESFELGRENDDVMSNIWPPAAALPGFREFFVDFYNLCNGLEDKLLAAVAVGLGLSADYFDACHRGRDNQLRLLHYPPFAAELLESGQADCIGAHSDFGTMTLLFQDDVGGLEIEDQGGTESEGGGRFRPVPCVPGTIVVNIGDMLMRWTNDELRSTIHRVRTPAEVHVDPGTGVRMTRRRYSMPFFICADPSTVVDCVPTCHGRDRSKRYEPVTAEEYFTMRMNALY</sequence>
<protein>
    <recommendedName>
        <fullName evidence="3">Fe2OG dioxygenase domain-containing protein</fullName>
    </recommendedName>
</protein>
<name>A0AAW0S8W7_9HYPO</name>
<proteinExistence type="predicted"/>
<dbReference type="InterPro" id="IPR026992">
    <property type="entry name" value="DIOX_N"/>
</dbReference>
<evidence type="ECO:0000313" key="4">
    <source>
        <dbReference type="EMBL" id="KAK8150718.1"/>
    </source>
</evidence>
<evidence type="ECO:0000259" key="3">
    <source>
        <dbReference type="PROSITE" id="PS51471"/>
    </source>
</evidence>
<evidence type="ECO:0000256" key="2">
    <source>
        <dbReference type="SAM" id="SignalP"/>
    </source>
</evidence>
<keyword evidence="1" id="KW-0378">Hydrolase</keyword>
<dbReference type="SUPFAM" id="SSF51197">
    <property type="entry name" value="Clavaminate synthase-like"/>
    <property type="match status" value="1"/>
</dbReference>
<dbReference type="EMBL" id="JAAHCF010000008">
    <property type="protein sequence ID" value="KAK8150718.1"/>
    <property type="molecule type" value="Genomic_DNA"/>
</dbReference>
<accession>A0AAW0S8W7</accession>
<comment type="caution">
    <text evidence="4">The sequence shown here is derived from an EMBL/GenBank/DDBJ whole genome shotgun (WGS) entry which is preliminary data.</text>
</comment>
<dbReference type="GO" id="GO:0016788">
    <property type="term" value="F:hydrolase activity, acting on ester bonds"/>
    <property type="evidence" value="ECO:0007669"/>
    <property type="project" value="InterPro"/>
</dbReference>
<dbReference type="Proteomes" id="UP001397290">
    <property type="component" value="Unassembled WGS sequence"/>
</dbReference>
<dbReference type="Gene3D" id="2.60.120.330">
    <property type="entry name" value="B-lactam Antibiotic, Isopenicillin N Synthase, Chain"/>
    <property type="match status" value="1"/>
</dbReference>
<dbReference type="AlphaFoldDB" id="A0AAW0S8W7"/>
<evidence type="ECO:0000256" key="1">
    <source>
        <dbReference type="ARBA" id="ARBA00022801"/>
    </source>
</evidence>
<dbReference type="InterPro" id="IPR044861">
    <property type="entry name" value="IPNS-like_FE2OG_OXY"/>
</dbReference>
<evidence type="ECO:0000313" key="5">
    <source>
        <dbReference type="Proteomes" id="UP001397290"/>
    </source>
</evidence>
<dbReference type="Pfam" id="PF14226">
    <property type="entry name" value="DIOX_N"/>
    <property type="match status" value="1"/>
</dbReference>
<dbReference type="PRINTS" id="PR00682">
    <property type="entry name" value="IPNSYNTHASE"/>
</dbReference>
<dbReference type="Pfam" id="PF03171">
    <property type="entry name" value="2OG-FeII_Oxy"/>
    <property type="match status" value="1"/>
</dbReference>
<feature type="chain" id="PRO_5043754679" description="Fe2OG dioxygenase domain-containing protein" evidence="2">
    <location>
        <begin position="16"/>
        <end position="749"/>
    </location>
</feature>
<dbReference type="InterPro" id="IPR005123">
    <property type="entry name" value="Oxoglu/Fe-dep_dioxygenase_dom"/>
</dbReference>
<dbReference type="PANTHER" id="PTHR31956:SF15">
    <property type="entry name" value="ACID PHOSPHATASE PHOA"/>
    <property type="match status" value="1"/>
</dbReference>
<reference evidence="4 5" key="1">
    <citation type="submission" date="2020-02" db="EMBL/GenBank/DDBJ databases">
        <title>Comparative genomics of the hypocrealean fungal genus Beauvera.</title>
        <authorList>
            <person name="Showalter D.N."/>
            <person name="Bushley K.E."/>
            <person name="Rehner S.A."/>
        </authorList>
    </citation>
    <scope>NUCLEOTIDE SEQUENCE [LARGE SCALE GENOMIC DNA]</scope>
    <source>
        <strain evidence="4 5">ARSEF4384</strain>
    </source>
</reference>
<gene>
    <name evidence="4" type="ORF">G3M48_009608</name>
</gene>
<feature type="domain" description="Fe2OG dioxygenase" evidence="3">
    <location>
        <begin position="588"/>
        <end position="711"/>
    </location>
</feature>
<dbReference type="InterPro" id="IPR007312">
    <property type="entry name" value="Phosphoesterase"/>
</dbReference>
<dbReference type="Pfam" id="PF04185">
    <property type="entry name" value="Phosphoesterase"/>
    <property type="match status" value="1"/>
</dbReference>
<dbReference type="InterPro" id="IPR027443">
    <property type="entry name" value="IPNS-like_sf"/>
</dbReference>
<dbReference type="GO" id="GO:0044283">
    <property type="term" value="P:small molecule biosynthetic process"/>
    <property type="evidence" value="ECO:0007669"/>
    <property type="project" value="UniProtKB-ARBA"/>
</dbReference>
<dbReference type="Gene3D" id="3.40.720.10">
    <property type="entry name" value="Alkaline Phosphatase, subunit A"/>
    <property type="match status" value="1"/>
</dbReference>
<dbReference type="FunFam" id="3.40.720.10:FF:000064">
    <property type="entry name" value="Probable acid phosphatase Pho610"/>
    <property type="match status" value="1"/>
</dbReference>
<keyword evidence="2" id="KW-0732">Signal</keyword>
<dbReference type="GO" id="GO:0009395">
    <property type="term" value="P:phospholipid catabolic process"/>
    <property type="evidence" value="ECO:0007669"/>
    <property type="project" value="TreeGrafter"/>
</dbReference>
<feature type="signal peptide" evidence="2">
    <location>
        <begin position="1"/>
        <end position="15"/>
    </location>
</feature>
<dbReference type="PROSITE" id="PS51471">
    <property type="entry name" value="FE2OG_OXY"/>
    <property type="match status" value="1"/>
</dbReference>